<dbReference type="OMA" id="CERESNP"/>
<feature type="region of interest" description="Disordered" evidence="1">
    <location>
        <begin position="1"/>
        <end position="29"/>
    </location>
</feature>
<feature type="compositionally biased region" description="Basic and acidic residues" evidence="1">
    <location>
        <begin position="339"/>
        <end position="356"/>
    </location>
</feature>
<protein>
    <recommendedName>
        <fullName evidence="4">Auxilin-like protein 1</fullName>
    </recommendedName>
</protein>
<dbReference type="PANTHER" id="PTHR23172">
    <property type="entry name" value="AUXILIN/CYCLIN G-ASSOCIATED KINASE-RELATED"/>
    <property type="match status" value="1"/>
</dbReference>
<name>A0A7N0T8T4_KALFE</name>
<dbReference type="AlphaFoldDB" id="A0A7N0T8T4"/>
<keyword evidence="3" id="KW-1185">Reference proteome</keyword>
<proteinExistence type="predicted"/>
<dbReference type="GO" id="GO:0005737">
    <property type="term" value="C:cytoplasm"/>
    <property type="evidence" value="ECO:0007669"/>
    <property type="project" value="TreeGrafter"/>
</dbReference>
<feature type="region of interest" description="Disordered" evidence="1">
    <location>
        <begin position="666"/>
        <end position="690"/>
    </location>
</feature>
<feature type="region of interest" description="Disordered" evidence="1">
    <location>
        <begin position="202"/>
        <end position="227"/>
    </location>
</feature>
<dbReference type="GO" id="GO:0030276">
    <property type="term" value="F:clathrin binding"/>
    <property type="evidence" value="ECO:0007669"/>
    <property type="project" value="TreeGrafter"/>
</dbReference>
<sequence length="1076" mass="119416">MAARSASLFRSNPDAAVPTAPLPKLTPPALSPDYREVFGRLRGGGVPVLKIPVLDNDDAEKELSFDLGLVDYDEVFGGYDDWGFTASYEELFGKSSGGEEEDQLSGAQAQHEADASLEKSCHSMKSAQNNNSSSDRGPNLSDNRTSFESEEDMVNLVNMAHVHPSSEVTRVVDEGSPLQETGFGLENQPERFDTDSIICSSSKETVEGTEERDAKFKDVVSQSGSQSGGQFLTVSGINLRTHPSKFPPPSRQPPVLDIRKEDSDCIPAKSRGGRSRSYSFQGAVSSPAFYDVEVDAGSSAAASAAAMLDAMEKSQAKLNSAKEIMERKKFGLPYRLKPSKSEENMDQKDQGKELFVRGEGQNITSTTEVASESREGKDQYNAGHKFVAKRQRQGSWSCGDSDKHVKVNGVTGATDFLDSAKRDEGKRLVDDGRGGGIRELTENVHECSREKEVQCYEASSRQRLADTRPVGVENKKETTSEKAQMQSKQVKCERESNPASNQIKTKKQLVGADSCNENDILIEAVHGANIAKMYGKEKISNRRMSTDGRTGDNKMLHSEKCQEDFASQNEKEKTINIAHEQADHQQMKTEAHSRRQNNQGVVRIIPELAEVGFELNKEACTREQNFKRAFLACDTEEIGKSFEEPYEEHVGTKRSEIFCKWQNSKQLEKPQSDDDNTMDGSHTSLFPGENHFTGKRAEIFKPTHSFCELDENLSFEISHLVSAYRKQDLNAGVVKNQEHTNITPSFNSDIFDSSDSLEKTILASAPTHEENIVARDDSPCEKIKAVIENGVRITNSGVDDQHSCAVATGQQASPKSLSQSRMPSESNDLEDIVVTELGVEVMLSKGARVSNSGAMSNDRPKLPKVIDLEAEHWRKSERTSVPNSEVQKGSVTKSCCTTKTIEDSIQKCHTSHAAVDDLMLRMSEKSQQEDFRKLEEERGREREKDSLVFDRAIHEGLQKAHSDVFPRVEKAAFDQGTIAHQQKTAVDFVKPQELKGESPQRCKARMERQRRMDERAAMALAEKNMRDLMAQREQAERNRLADSLGADVKRWAAGKEGNLRALLSTLQYVIIVTLLL</sequence>
<accession>A0A7N0T8T4</accession>
<dbReference type="GO" id="GO:0072318">
    <property type="term" value="P:clathrin coat disassembly"/>
    <property type="evidence" value="ECO:0007669"/>
    <property type="project" value="TreeGrafter"/>
</dbReference>
<dbReference type="Proteomes" id="UP000594263">
    <property type="component" value="Unplaced"/>
</dbReference>
<feature type="region of interest" description="Disordered" evidence="1">
    <location>
        <begin position="335"/>
        <end position="380"/>
    </location>
</feature>
<feature type="compositionally biased region" description="Pro residues" evidence="1">
    <location>
        <begin position="20"/>
        <end position="29"/>
    </location>
</feature>
<dbReference type="GO" id="GO:0031982">
    <property type="term" value="C:vesicle"/>
    <property type="evidence" value="ECO:0007669"/>
    <property type="project" value="TreeGrafter"/>
</dbReference>
<dbReference type="Gene3D" id="1.10.287.110">
    <property type="entry name" value="DnaJ domain"/>
    <property type="match status" value="1"/>
</dbReference>
<feature type="compositionally biased region" description="Polar residues" evidence="1">
    <location>
        <begin position="361"/>
        <end position="370"/>
    </location>
</feature>
<feature type="region of interest" description="Disordered" evidence="1">
    <location>
        <begin position="95"/>
        <end position="147"/>
    </location>
</feature>
<feature type="compositionally biased region" description="Polar residues" evidence="1">
    <location>
        <begin position="123"/>
        <end position="146"/>
    </location>
</feature>
<evidence type="ECO:0008006" key="4">
    <source>
        <dbReference type="Google" id="ProtNLM"/>
    </source>
</evidence>
<feature type="compositionally biased region" description="Basic and acidic residues" evidence="1">
    <location>
        <begin position="204"/>
        <end position="218"/>
    </location>
</feature>
<feature type="compositionally biased region" description="Basic and acidic residues" evidence="1">
    <location>
        <begin position="111"/>
        <end position="121"/>
    </location>
</feature>
<dbReference type="Gramene" id="Kaladp0024s0949.1.v1.1">
    <property type="protein sequence ID" value="Kaladp0024s0949.1.v1.1"/>
    <property type="gene ID" value="Kaladp0024s0949.v1.1"/>
</dbReference>
<organism evidence="2 3">
    <name type="scientific">Kalanchoe fedtschenkoi</name>
    <name type="common">Lavender scallops</name>
    <name type="synonym">South American air plant</name>
    <dbReference type="NCBI Taxonomy" id="63787"/>
    <lineage>
        <taxon>Eukaryota</taxon>
        <taxon>Viridiplantae</taxon>
        <taxon>Streptophyta</taxon>
        <taxon>Embryophyta</taxon>
        <taxon>Tracheophyta</taxon>
        <taxon>Spermatophyta</taxon>
        <taxon>Magnoliopsida</taxon>
        <taxon>eudicotyledons</taxon>
        <taxon>Gunneridae</taxon>
        <taxon>Pentapetalae</taxon>
        <taxon>Saxifragales</taxon>
        <taxon>Crassulaceae</taxon>
        <taxon>Kalanchoe</taxon>
    </lineage>
</organism>
<feature type="region of interest" description="Disordered" evidence="1">
    <location>
        <begin position="468"/>
        <end position="505"/>
    </location>
</feature>
<dbReference type="PANTHER" id="PTHR23172:SF87">
    <property type="entry name" value="CHAPERONE DNAJ-DOMAIN SUPERFAMILY PROTEIN"/>
    <property type="match status" value="1"/>
</dbReference>
<feature type="region of interest" description="Disordered" evidence="1">
    <location>
        <begin position="240"/>
        <end position="259"/>
    </location>
</feature>
<dbReference type="SUPFAM" id="SSF46565">
    <property type="entry name" value="Chaperone J-domain"/>
    <property type="match status" value="1"/>
</dbReference>
<dbReference type="InterPro" id="IPR036869">
    <property type="entry name" value="J_dom_sf"/>
</dbReference>
<dbReference type="EnsemblPlants" id="Kaladp0024s0949.1.v1.1">
    <property type="protein sequence ID" value="Kaladp0024s0949.1.v1.1"/>
    <property type="gene ID" value="Kaladp0024s0949.v1.1"/>
</dbReference>
<evidence type="ECO:0000313" key="2">
    <source>
        <dbReference type="EnsemblPlants" id="Kaladp0024s0949.1.v1.1"/>
    </source>
</evidence>
<evidence type="ECO:0000256" key="1">
    <source>
        <dbReference type="SAM" id="MobiDB-lite"/>
    </source>
</evidence>
<reference evidence="2" key="1">
    <citation type="submission" date="2021-01" db="UniProtKB">
        <authorList>
            <consortium name="EnsemblPlants"/>
        </authorList>
    </citation>
    <scope>IDENTIFICATION</scope>
</reference>
<evidence type="ECO:0000313" key="3">
    <source>
        <dbReference type="Proteomes" id="UP000594263"/>
    </source>
</evidence>
<dbReference type="GO" id="GO:0072583">
    <property type="term" value="P:clathrin-dependent endocytosis"/>
    <property type="evidence" value="ECO:0007669"/>
    <property type="project" value="TreeGrafter"/>
</dbReference>